<proteinExistence type="predicted"/>
<accession>A0A1N7RPT6</accession>
<evidence type="ECO:0000313" key="2">
    <source>
        <dbReference type="Proteomes" id="UP000195569"/>
    </source>
</evidence>
<organism evidence="1 2">
    <name type="scientific">Paraburkholderia piptadeniae</name>
    <dbReference type="NCBI Taxonomy" id="1701573"/>
    <lineage>
        <taxon>Bacteria</taxon>
        <taxon>Pseudomonadati</taxon>
        <taxon>Pseudomonadota</taxon>
        <taxon>Betaproteobacteria</taxon>
        <taxon>Burkholderiales</taxon>
        <taxon>Burkholderiaceae</taxon>
        <taxon>Paraburkholderia</taxon>
    </lineage>
</organism>
<sequence>MTGASRPHFNAIARREHERSPLPRTRLFCGIDGTTMLLDAGAGLDKHVRQIAEPVGKHRFSR</sequence>
<evidence type="ECO:0000313" key="1">
    <source>
        <dbReference type="EMBL" id="SIT37135.1"/>
    </source>
</evidence>
<dbReference type="Proteomes" id="UP000195569">
    <property type="component" value="Unassembled WGS sequence"/>
</dbReference>
<name>A0A1N7RPT6_9BURK</name>
<protein>
    <submittedName>
        <fullName evidence="1">Uncharacterized protein</fullName>
    </submittedName>
</protein>
<comment type="caution">
    <text evidence="1">The sequence shown here is derived from an EMBL/GenBank/DDBJ whole genome shotgun (WGS) entry which is preliminary data.</text>
</comment>
<dbReference type="EMBL" id="CYGY02000011">
    <property type="protein sequence ID" value="SIT37135.1"/>
    <property type="molecule type" value="Genomic_DNA"/>
</dbReference>
<keyword evidence="2" id="KW-1185">Reference proteome</keyword>
<dbReference type="AlphaFoldDB" id="A0A1N7RPT6"/>
<reference evidence="1" key="1">
    <citation type="submission" date="2016-12" db="EMBL/GenBank/DDBJ databases">
        <authorList>
            <person name="Moulin L."/>
        </authorList>
    </citation>
    <scope>NUCLEOTIDE SEQUENCE [LARGE SCALE GENOMIC DNA]</scope>
    <source>
        <strain evidence="1">STM 7183</strain>
    </source>
</reference>
<gene>
    <name evidence="1" type="ORF">BN2476_110120</name>
</gene>